<protein>
    <recommendedName>
        <fullName evidence="3">DUF35 domain-containing protein</fullName>
    </recommendedName>
</protein>
<proteinExistence type="predicted"/>
<sequence>MSKKLPAFCRGCDTVVDFVAYRCPRGVGYCVKCMVDAPVASVAHALGLPSSTELLYRPGDRVHAAIAGICVDGIGTVVDLRFHLDGVGGDRVIYRVALDEPTDDPLTDGWYSPRDLWPAVDDLDAEFAALTSGTP</sequence>
<accession>A0ABM7IJM4</accession>
<dbReference type="Pfam" id="PF23897">
    <property type="entry name" value="DUF7245"/>
    <property type="match status" value="1"/>
</dbReference>
<gene>
    <name evidence="1" type="ORF">MAUB_47810</name>
</gene>
<dbReference type="InterPro" id="IPR055669">
    <property type="entry name" value="DUF7245"/>
</dbReference>
<reference evidence="1 2" key="1">
    <citation type="journal article" date="2019" name="Emerg. Microbes Infect.">
        <title>Comprehensive subspecies identification of 175 nontuberculous mycobacteria species based on 7547 genomic profiles.</title>
        <authorList>
            <person name="Matsumoto Y."/>
            <person name="Kinjo T."/>
            <person name="Motooka D."/>
            <person name="Nabeya D."/>
            <person name="Jung N."/>
            <person name="Uechi K."/>
            <person name="Horii T."/>
            <person name="Iida T."/>
            <person name="Fujita J."/>
            <person name="Nakamura S."/>
        </authorList>
    </citation>
    <scope>NUCLEOTIDE SEQUENCE [LARGE SCALE GENOMIC DNA]</scope>
    <source>
        <strain evidence="1 2">JCM 15296</strain>
    </source>
</reference>
<dbReference type="EMBL" id="AP022577">
    <property type="protein sequence ID" value="BBX86908.1"/>
    <property type="molecule type" value="Genomic_DNA"/>
</dbReference>
<evidence type="ECO:0008006" key="3">
    <source>
        <dbReference type="Google" id="ProtNLM"/>
    </source>
</evidence>
<keyword evidence="2" id="KW-1185">Reference proteome</keyword>
<dbReference type="Proteomes" id="UP000465609">
    <property type="component" value="Chromosome"/>
</dbReference>
<dbReference type="RefSeq" id="WP_138229271.1">
    <property type="nucleotide sequence ID" value="NZ_AP022577.1"/>
</dbReference>
<organism evidence="1 2">
    <name type="scientific">Mycolicibacterium aubagnense</name>
    <dbReference type="NCBI Taxonomy" id="319707"/>
    <lineage>
        <taxon>Bacteria</taxon>
        <taxon>Bacillati</taxon>
        <taxon>Actinomycetota</taxon>
        <taxon>Actinomycetes</taxon>
        <taxon>Mycobacteriales</taxon>
        <taxon>Mycobacteriaceae</taxon>
        <taxon>Mycolicibacterium</taxon>
    </lineage>
</organism>
<evidence type="ECO:0000313" key="2">
    <source>
        <dbReference type="Proteomes" id="UP000465609"/>
    </source>
</evidence>
<name>A0ABM7IJM4_9MYCO</name>
<evidence type="ECO:0000313" key="1">
    <source>
        <dbReference type="EMBL" id="BBX86908.1"/>
    </source>
</evidence>